<proteinExistence type="predicted"/>
<gene>
    <name evidence="1" type="ORF">L3049_17135</name>
</gene>
<dbReference type="SUPFAM" id="SSF51182">
    <property type="entry name" value="RmlC-like cupins"/>
    <property type="match status" value="1"/>
</dbReference>
<evidence type="ECO:0008006" key="3">
    <source>
        <dbReference type="Google" id="ProtNLM"/>
    </source>
</evidence>
<reference evidence="1 2" key="1">
    <citation type="submission" date="2022-01" db="EMBL/GenBank/DDBJ databases">
        <title>Labilibaculum sp. nov, a marine bacterium isolated from Antarctica.</title>
        <authorList>
            <person name="Dai W."/>
        </authorList>
    </citation>
    <scope>NUCLEOTIDE SEQUENCE [LARGE SCALE GENOMIC DNA]</scope>
    <source>
        <strain evidence="1 2">DW002</strain>
    </source>
</reference>
<keyword evidence="2" id="KW-1185">Reference proteome</keyword>
<accession>A0ABT5VWE3</accession>
<name>A0ABT5VWE3_9BACT</name>
<dbReference type="RefSeq" id="WP_275111049.1">
    <property type="nucleotide sequence ID" value="NZ_JAKJSC010000005.1"/>
</dbReference>
<protein>
    <recommendedName>
        <fullName evidence="3">Cupin 2 conserved barrel domain-containing protein</fullName>
    </recommendedName>
</protein>
<evidence type="ECO:0000313" key="2">
    <source>
        <dbReference type="Proteomes" id="UP001528920"/>
    </source>
</evidence>
<organism evidence="1 2">
    <name type="scientific">Paralabilibaculum antarcticum</name>
    <dbReference type="NCBI Taxonomy" id="2912572"/>
    <lineage>
        <taxon>Bacteria</taxon>
        <taxon>Pseudomonadati</taxon>
        <taxon>Bacteroidota</taxon>
        <taxon>Bacteroidia</taxon>
        <taxon>Marinilabiliales</taxon>
        <taxon>Marinifilaceae</taxon>
        <taxon>Paralabilibaculum</taxon>
    </lineage>
</organism>
<dbReference type="Proteomes" id="UP001528920">
    <property type="component" value="Unassembled WGS sequence"/>
</dbReference>
<dbReference type="Gene3D" id="2.60.120.10">
    <property type="entry name" value="Jelly Rolls"/>
    <property type="match status" value="1"/>
</dbReference>
<dbReference type="InterPro" id="IPR011051">
    <property type="entry name" value="RmlC_Cupin_sf"/>
</dbReference>
<dbReference type="EMBL" id="JAKJSC010000005">
    <property type="protein sequence ID" value="MDE5419720.1"/>
    <property type="molecule type" value="Genomic_DNA"/>
</dbReference>
<evidence type="ECO:0000313" key="1">
    <source>
        <dbReference type="EMBL" id="MDE5419720.1"/>
    </source>
</evidence>
<sequence length="99" mass="11013">MLQKAISDKISVSAIQKEQIYSNNSFESLIVSVEKGMIVPEQPAPANAVLYVIFGKMQFEIDGRTSIVESDDLFTFSKGQMHGLKAILDSKFLISRTIE</sequence>
<dbReference type="InterPro" id="IPR014710">
    <property type="entry name" value="RmlC-like_jellyroll"/>
</dbReference>
<comment type="caution">
    <text evidence="1">The sequence shown here is derived from an EMBL/GenBank/DDBJ whole genome shotgun (WGS) entry which is preliminary data.</text>
</comment>